<dbReference type="STRING" id="4999.A0A1Y1UIN9"/>
<evidence type="ECO:0008006" key="3">
    <source>
        <dbReference type="Google" id="ProtNLM"/>
    </source>
</evidence>
<dbReference type="AlphaFoldDB" id="A0A1Y1UIN9"/>
<dbReference type="Proteomes" id="UP000193218">
    <property type="component" value="Unassembled WGS sequence"/>
</dbReference>
<dbReference type="InParanoid" id="A0A1Y1UIN9"/>
<dbReference type="PANTHER" id="PTHR21310:SF15">
    <property type="entry name" value="AMINOGLYCOSIDE PHOSPHOTRANSFERASE DOMAIN-CONTAINING PROTEIN"/>
    <property type="match status" value="1"/>
</dbReference>
<name>A0A1Y1UIN9_9TREE</name>
<dbReference type="InterPro" id="IPR051678">
    <property type="entry name" value="AGP_Transferase"/>
</dbReference>
<keyword evidence="2" id="KW-1185">Reference proteome</keyword>
<dbReference type="GeneID" id="33554508"/>
<evidence type="ECO:0000313" key="2">
    <source>
        <dbReference type="Proteomes" id="UP000193218"/>
    </source>
</evidence>
<proteinExistence type="predicted"/>
<reference evidence="1 2" key="1">
    <citation type="submission" date="2017-03" db="EMBL/GenBank/DDBJ databases">
        <title>Widespread Adenine N6-methylation of Active Genes in Fungi.</title>
        <authorList>
            <consortium name="DOE Joint Genome Institute"/>
            <person name="Mondo S.J."/>
            <person name="Dannebaum R.O."/>
            <person name="Kuo R.C."/>
            <person name="Louie K.B."/>
            <person name="Bewick A.J."/>
            <person name="Labutti K."/>
            <person name="Haridas S."/>
            <person name="Kuo A."/>
            <person name="Salamov A."/>
            <person name="Ahrendt S.R."/>
            <person name="Lau R."/>
            <person name="Bowen B.P."/>
            <person name="Lipzen A."/>
            <person name="Sullivan W."/>
            <person name="Andreopoulos W.B."/>
            <person name="Clum A."/>
            <person name="Lindquist E."/>
            <person name="Daum C."/>
            <person name="Northen T.R."/>
            <person name="Ramamoorthy G."/>
            <person name="Schmitz R.J."/>
            <person name="Gryganskyi A."/>
            <person name="Culley D."/>
            <person name="Magnuson J."/>
            <person name="James T.Y."/>
            <person name="O'Malley M.A."/>
            <person name="Stajich J.E."/>
            <person name="Spatafora J.W."/>
            <person name="Visel A."/>
            <person name="Grigoriev I.V."/>
        </authorList>
    </citation>
    <scope>NUCLEOTIDE SEQUENCE [LARGE SCALE GENOMIC DNA]</scope>
    <source>
        <strain evidence="1 2">NRRL Y-17943</strain>
    </source>
</reference>
<protein>
    <recommendedName>
        <fullName evidence="3">Aminoglycoside phosphotransferase domain-containing protein</fullName>
    </recommendedName>
</protein>
<evidence type="ECO:0000313" key="1">
    <source>
        <dbReference type="EMBL" id="ORX37901.1"/>
    </source>
</evidence>
<comment type="caution">
    <text evidence="1">The sequence shown here is derived from an EMBL/GenBank/DDBJ whole genome shotgun (WGS) entry which is preliminary data.</text>
</comment>
<accession>A0A1Y1UIN9</accession>
<dbReference type="PANTHER" id="PTHR21310">
    <property type="entry name" value="AMINOGLYCOSIDE PHOSPHOTRANSFERASE-RELATED-RELATED"/>
    <property type="match status" value="1"/>
</dbReference>
<dbReference type="OrthoDB" id="2564497at2759"/>
<gene>
    <name evidence="1" type="ORF">BD324DRAFT_406983</name>
</gene>
<sequence length="409" mass="47057">MGAWPLPRAESPTDTPASDQWTKFHQHLDKALIEAQATSLRPGHACVLNASGHEDLDKLSLEQTRALMEESGDMRFYNHHFPLIFDDGVKWIVRCRRLRRDRPSYGVMRYVLDSEIITMEELRNAGVCVPRAYRALGQDEDTAQGPNKRRFDLYFFVEYVDAMEFPLAFLGPQKNILNQMLNSGRLTCLIIRTFVSSYAEQMIKLSRIHFDAIGSLHHCPNRGTIVGPMIDKMVGSHSKPYFHGPFRTAYERWTNTIDYQLDLVLHHEGYDGDPITCYLSLLDLRDLVEGWQELKNPEEEFYIRHCDSKADQCFTDPAGNIIAWIDWEWAAVTTKAEAFASPLAFRGEGISDKMTEWETLLAEAYVALGRKDLAECVRNARRYHWLEKLADPASGQICPPQDFHAFRMY</sequence>
<organism evidence="1 2">
    <name type="scientific">Kockovaella imperatae</name>
    <dbReference type="NCBI Taxonomy" id="4999"/>
    <lineage>
        <taxon>Eukaryota</taxon>
        <taxon>Fungi</taxon>
        <taxon>Dikarya</taxon>
        <taxon>Basidiomycota</taxon>
        <taxon>Agaricomycotina</taxon>
        <taxon>Tremellomycetes</taxon>
        <taxon>Tremellales</taxon>
        <taxon>Cuniculitremaceae</taxon>
        <taxon>Kockovaella</taxon>
    </lineage>
</organism>
<dbReference type="EMBL" id="NBSH01000005">
    <property type="protein sequence ID" value="ORX37901.1"/>
    <property type="molecule type" value="Genomic_DNA"/>
</dbReference>
<dbReference type="RefSeq" id="XP_021871888.1">
    <property type="nucleotide sequence ID" value="XM_022012700.1"/>
</dbReference>